<gene>
    <name evidence="10" type="ORF">CAEBREN_28048</name>
</gene>
<dbReference type="Proteomes" id="UP000008068">
    <property type="component" value="Unassembled WGS sequence"/>
</dbReference>
<dbReference type="GO" id="GO:0045165">
    <property type="term" value="P:cell fate commitment"/>
    <property type="evidence" value="ECO:0007669"/>
    <property type="project" value="TreeGrafter"/>
</dbReference>
<feature type="signal peptide" evidence="9">
    <location>
        <begin position="1"/>
        <end position="22"/>
    </location>
</feature>
<reference evidence="11" key="1">
    <citation type="submission" date="2011-07" db="EMBL/GenBank/DDBJ databases">
        <authorList>
            <consortium name="Caenorhabditis brenneri Sequencing and Analysis Consortium"/>
            <person name="Wilson R.K."/>
        </authorList>
    </citation>
    <scope>NUCLEOTIDE SEQUENCE [LARGE SCALE GENOMIC DNA]</scope>
    <source>
        <strain evidence="11">PB2801</strain>
    </source>
</reference>
<dbReference type="PRINTS" id="PR01349">
    <property type="entry name" value="WNTPROTEIN"/>
</dbReference>
<dbReference type="InterPro" id="IPR018161">
    <property type="entry name" value="Wnt_CS"/>
</dbReference>
<evidence type="ECO:0000256" key="3">
    <source>
        <dbReference type="ARBA" id="ARBA00022473"/>
    </source>
</evidence>
<dbReference type="HOGENOM" id="CLU_033039_1_3_1"/>
<keyword evidence="7" id="KW-1015">Disulfide bond</keyword>
<dbReference type="SMART" id="SM00097">
    <property type="entry name" value="WNT1"/>
    <property type="match status" value="1"/>
</dbReference>
<dbReference type="STRING" id="135651.G0PI97"/>
<dbReference type="GO" id="GO:0060070">
    <property type="term" value="P:canonical Wnt signaling pathway"/>
    <property type="evidence" value="ECO:0007669"/>
    <property type="project" value="TreeGrafter"/>
</dbReference>
<evidence type="ECO:0000256" key="2">
    <source>
        <dbReference type="ARBA" id="ARBA00005683"/>
    </source>
</evidence>
<proteinExistence type="inferred from homology"/>
<keyword evidence="8" id="KW-0449">Lipoprotein</keyword>
<evidence type="ECO:0000256" key="6">
    <source>
        <dbReference type="ARBA" id="ARBA00022687"/>
    </source>
</evidence>
<keyword evidence="4" id="KW-0964">Secreted</keyword>
<evidence type="ECO:0000256" key="5">
    <source>
        <dbReference type="ARBA" id="ARBA00022530"/>
    </source>
</evidence>
<dbReference type="CDD" id="cd13113">
    <property type="entry name" value="Wnt"/>
    <property type="match status" value="1"/>
</dbReference>
<evidence type="ECO:0000256" key="7">
    <source>
        <dbReference type="ARBA" id="ARBA00023157"/>
    </source>
</evidence>
<accession>G0PI97</accession>
<dbReference type="InterPro" id="IPR005817">
    <property type="entry name" value="Wnt"/>
</dbReference>
<keyword evidence="3" id="KW-0217">Developmental protein</keyword>
<dbReference type="GO" id="GO:0005615">
    <property type="term" value="C:extracellular space"/>
    <property type="evidence" value="ECO:0007669"/>
    <property type="project" value="TreeGrafter"/>
</dbReference>
<evidence type="ECO:0000256" key="8">
    <source>
        <dbReference type="ARBA" id="ARBA00023288"/>
    </source>
</evidence>
<comment type="similarity">
    <text evidence="2">Belongs to the Wnt family.</text>
</comment>
<evidence type="ECO:0000313" key="10">
    <source>
        <dbReference type="EMBL" id="EGT57433.1"/>
    </source>
</evidence>
<keyword evidence="9" id="KW-0732">Signal</keyword>
<evidence type="ECO:0008006" key="12">
    <source>
        <dbReference type="Google" id="ProtNLM"/>
    </source>
</evidence>
<dbReference type="OrthoDB" id="5945655at2759"/>
<dbReference type="PANTHER" id="PTHR12027:SF114">
    <property type="entry name" value="PROTEIN MOM-2"/>
    <property type="match status" value="1"/>
</dbReference>
<dbReference type="AlphaFoldDB" id="G0PI97"/>
<comment type="subcellular location">
    <subcellularLocation>
        <location evidence="1">Secreted</location>
        <location evidence="1">Extracellular space</location>
        <location evidence="1">Extracellular matrix</location>
    </subcellularLocation>
</comment>
<dbReference type="PROSITE" id="PS00246">
    <property type="entry name" value="WNT1"/>
    <property type="match status" value="1"/>
</dbReference>
<dbReference type="GO" id="GO:0005125">
    <property type="term" value="F:cytokine activity"/>
    <property type="evidence" value="ECO:0007669"/>
    <property type="project" value="TreeGrafter"/>
</dbReference>
<dbReference type="PANTHER" id="PTHR12027">
    <property type="entry name" value="WNT RELATED"/>
    <property type="match status" value="1"/>
</dbReference>
<evidence type="ECO:0000313" key="11">
    <source>
        <dbReference type="Proteomes" id="UP000008068"/>
    </source>
</evidence>
<name>G0PI97_CAEBE</name>
<evidence type="ECO:0000256" key="9">
    <source>
        <dbReference type="SAM" id="SignalP"/>
    </source>
</evidence>
<dbReference type="InterPro" id="IPR043158">
    <property type="entry name" value="Wnt_C"/>
</dbReference>
<keyword evidence="11" id="KW-1185">Reference proteome</keyword>
<sequence>MHSSHLFALLCLLVWAPTPTNSWWLLSKADTSAPNTSPILCKNVPGLTPQQKRMCHDNPNVIKYLISGLRSALHTCEYTFQREAWNCTLTLPGVGTSPLQIASRESAYVYAISAAGVSHSLARACSKGLIDDCGCGETPQTIESAPTPSPYYSRTATGSQPVSTSDFVWAGCSDNVKFGNAFGRKFVDQYDRQHATEPRSQMNLHNNRVGRRLLANAMGRECKCHGVSGSCVTKTCWKVMPKFDEFANRLHEKYQLAKLVTNNDQKLFVRSTPPSGVSGRTERYVKTLEVSSKQMRNELIYLDESPNYCAIGVKDRECADNCHNICCGRGWRTTREIVDEPCHCQFVWCCEVKCKTCKKLVERNFCL</sequence>
<evidence type="ECO:0000256" key="1">
    <source>
        <dbReference type="ARBA" id="ARBA00004498"/>
    </source>
</evidence>
<dbReference type="GO" id="GO:0030182">
    <property type="term" value="P:neuron differentiation"/>
    <property type="evidence" value="ECO:0007669"/>
    <property type="project" value="TreeGrafter"/>
</dbReference>
<protein>
    <recommendedName>
        <fullName evidence="12">Protein Wnt</fullName>
    </recommendedName>
</protein>
<keyword evidence="5" id="KW-0272">Extracellular matrix</keyword>
<evidence type="ECO:0000256" key="4">
    <source>
        <dbReference type="ARBA" id="ARBA00022525"/>
    </source>
</evidence>
<dbReference type="Pfam" id="PF00110">
    <property type="entry name" value="wnt"/>
    <property type="match status" value="1"/>
</dbReference>
<dbReference type="GO" id="GO:0005109">
    <property type="term" value="F:frizzled binding"/>
    <property type="evidence" value="ECO:0007669"/>
    <property type="project" value="TreeGrafter"/>
</dbReference>
<feature type="chain" id="PRO_5003406937" description="Protein Wnt" evidence="9">
    <location>
        <begin position="23"/>
        <end position="367"/>
    </location>
</feature>
<organism evidence="11">
    <name type="scientific">Caenorhabditis brenneri</name>
    <name type="common">Nematode worm</name>
    <dbReference type="NCBI Taxonomy" id="135651"/>
    <lineage>
        <taxon>Eukaryota</taxon>
        <taxon>Metazoa</taxon>
        <taxon>Ecdysozoa</taxon>
        <taxon>Nematoda</taxon>
        <taxon>Chromadorea</taxon>
        <taxon>Rhabditida</taxon>
        <taxon>Rhabditina</taxon>
        <taxon>Rhabditomorpha</taxon>
        <taxon>Rhabditoidea</taxon>
        <taxon>Rhabditidae</taxon>
        <taxon>Peloderinae</taxon>
        <taxon>Caenorhabditis</taxon>
    </lineage>
</organism>
<dbReference type="eggNOG" id="KOG3913">
    <property type="taxonomic scope" value="Eukaryota"/>
</dbReference>
<dbReference type="Gene3D" id="3.30.2460.20">
    <property type="match status" value="1"/>
</dbReference>
<keyword evidence="6" id="KW-0879">Wnt signaling pathway</keyword>
<dbReference type="InParanoid" id="G0PI97"/>
<dbReference type="FunCoup" id="G0PI97">
    <property type="interactions" value="182"/>
</dbReference>
<dbReference type="EMBL" id="GL380543">
    <property type="protein sequence ID" value="EGT57433.1"/>
    <property type="molecule type" value="Genomic_DNA"/>
</dbReference>
<dbReference type="FunFam" id="3.30.2460.20:FF:000007">
    <property type="entry name" value="Protein Wnt"/>
    <property type="match status" value="1"/>
</dbReference>